<gene>
    <name evidence="3" type="ORF">A7U60_g6693</name>
</gene>
<evidence type="ECO:0000256" key="2">
    <source>
        <dbReference type="ARBA" id="ARBA00008837"/>
    </source>
</evidence>
<keyword evidence="4" id="KW-1185">Reference proteome</keyword>
<name>A0A9Q5HUC9_SANBA</name>
<dbReference type="InterPro" id="IPR027417">
    <property type="entry name" value="P-loop_NTPase"/>
</dbReference>
<dbReference type="GO" id="GO:0002098">
    <property type="term" value="P:tRNA wobble uridine modification"/>
    <property type="evidence" value="ECO:0007669"/>
    <property type="project" value="InterPro"/>
</dbReference>
<dbReference type="Pfam" id="PF09807">
    <property type="entry name" value="ELP6"/>
    <property type="match status" value="1"/>
</dbReference>
<evidence type="ECO:0000313" key="3">
    <source>
        <dbReference type="EMBL" id="OCB86106.1"/>
    </source>
</evidence>
<protein>
    <recommendedName>
        <fullName evidence="5">Elongator complex protein 6</fullName>
    </recommendedName>
</protein>
<dbReference type="PANTHER" id="PTHR16184:SF6">
    <property type="entry name" value="ELONGATOR COMPLEX PROTEIN 6"/>
    <property type="match status" value="1"/>
</dbReference>
<dbReference type="EMBL" id="LNZH02000204">
    <property type="protein sequence ID" value="OCB86106.1"/>
    <property type="molecule type" value="Genomic_DNA"/>
</dbReference>
<comment type="caution">
    <text evidence="3">The sequence shown here is derived from an EMBL/GenBank/DDBJ whole genome shotgun (WGS) entry which is preliminary data.</text>
</comment>
<accession>A0A9Q5HUC9</accession>
<comment type="pathway">
    <text evidence="1">tRNA modification; 5-methoxycarbonylmethyl-2-thiouridine-tRNA biosynthesis.</text>
</comment>
<dbReference type="OrthoDB" id="9995306at2759"/>
<proteinExistence type="inferred from homology"/>
<dbReference type="AlphaFoldDB" id="A0A9Q5HUC9"/>
<organism evidence="3 4">
    <name type="scientific">Sanghuangporus baumii</name>
    <name type="common">Phellinus baumii</name>
    <dbReference type="NCBI Taxonomy" id="108892"/>
    <lineage>
        <taxon>Eukaryota</taxon>
        <taxon>Fungi</taxon>
        <taxon>Dikarya</taxon>
        <taxon>Basidiomycota</taxon>
        <taxon>Agaricomycotina</taxon>
        <taxon>Agaricomycetes</taxon>
        <taxon>Hymenochaetales</taxon>
        <taxon>Hymenochaetaceae</taxon>
        <taxon>Sanghuangporus</taxon>
    </lineage>
</organism>
<dbReference type="InterPro" id="IPR018627">
    <property type="entry name" value="ELP6"/>
</dbReference>
<dbReference type="PANTHER" id="PTHR16184">
    <property type="entry name" value="ELONGATOR COMPLEX PROTEIN 6"/>
    <property type="match status" value="1"/>
</dbReference>
<dbReference type="CDD" id="cd19495">
    <property type="entry name" value="Elp6"/>
    <property type="match status" value="1"/>
</dbReference>
<sequence length="247" mass="27006">MFDPSTLPRRAGQILLISDKLEAPAEFTILSILTSHLKQAFRRKSILVSFSQVFSHWSSIASRLGPPSNLSSYASKGSLVFIDALSQEFMSPAGSLRSLYDKLNELLETSQATIIDDEEPNLVILDGLSLVEWSGTTLLEVKRFVRALRALCNKCNAALVIRHHRVTSDNLDDLHRVLLCQCSLHVEVLALATGRSSAISGEITLHAGPLLDDPKSVTTISRSAAVQYRLRDSGATYFGRGTSALVL</sequence>
<dbReference type="Proteomes" id="UP000757232">
    <property type="component" value="Unassembled WGS sequence"/>
</dbReference>
<comment type="similarity">
    <text evidence="2">Belongs to the ELP6 family.</text>
</comment>
<dbReference type="GO" id="GO:0033588">
    <property type="term" value="C:elongator holoenzyme complex"/>
    <property type="evidence" value="ECO:0007669"/>
    <property type="project" value="InterPro"/>
</dbReference>
<evidence type="ECO:0000256" key="1">
    <source>
        <dbReference type="ARBA" id="ARBA00005043"/>
    </source>
</evidence>
<dbReference type="Gene3D" id="3.40.50.300">
    <property type="entry name" value="P-loop containing nucleotide triphosphate hydrolases"/>
    <property type="match status" value="1"/>
</dbReference>
<evidence type="ECO:0000313" key="4">
    <source>
        <dbReference type="Proteomes" id="UP000757232"/>
    </source>
</evidence>
<reference evidence="3" key="1">
    <citation type="submission" date="2016-06" db="EMBL/GenBank/DDBJ databases">
        <title>Draft Genome sequence of the fungus Inonotus baumii.</title>
        <authorList>
            <person name="Zhu H."/>
            <person name="Lin W."/>
        </authorList>
    </citation>
    <scope>NUCLEOTIDE SEQUENCE</scope>
    <source>
        <strain evidence="3">821</strain>
    </source>
</reference>
<evidence type="ECO:0008006" key="5">
    <source>
        <dbReference type="Google" id="ProtNLM"/>
    </source>
</evidence>